<dbReference type="GO" id="GO:0006412">
    <property type="term" value="P:translation"/>
    <property type="evidence" value="ECO:0007669"/>
    <property type="project" value="UniProtKB-UniRule"/>
</dbReference>
<dbReference type="InterPro" id="IPR041988">
    <property type="entry name" value="Ribosomal_uL24_KOW"/>
</dbReference>
<reference evidence="8 9" key="1">
    <citation type="journal article" date="2016" name="Nat. Commun.">
        <title>Thousands of microbial genomes shed light on interconnected biogeochemical processes in an aquifer system.</title>
        <authorList>
            <person name="Anantharaman K."/>
            <person name="Brown C.T."/>
            <person name="Hug L.A."/>
            <person name="Sharon I."/>
            <person name="Castelle C.J."/>
            <person name="Probst A.J."/>
            <person name="Thomas B.C."/>
            <person name="Singh A."/>
            <person name="Wilkins M.J."/>
            <person name="Karaoz U."/>
            <person name="Brodie E.L."/>
            <person name="Williams K.H."/>
            <person name="Hubbard S.S."/>
            <person name="Banfield J.F."/>
        </authorList>
    </citation>
    <scope>NUCLEOTIDE SEQUENCE [LARGE SCALE GENOMIC DNA]</scope>
</reference>
<evidence type="ECO:0000256" key="1">
    <source>
        <dbReference type="ARBA" id="ARBA00010618"/>
    </source>
</evidence>
<keyword evidence="5" id="KW-0694">RNA-binding</keyword>
<dbReference type="InterPro" id="IPR003256">
    <property type="entry name" value="Ribosomal_uL24"/>
</dbReference>
<evidence type="ECO:0000256" key="2">
    <source>
        <dbReference type="ARBA" id="ARBA00022980"/>
    </source>
</evidence>
<dbReference type="InterPro" id="IPR005824">
    <property type="entry name" value="KOW"/>
</dbReference>
<name>A0A1F4NSY0_UNCK3</name>
<sequence length="104" mass="10995">MKIKKGDLVLVIKGKDRGKTGKVVSVNRAAGTVKIGGINVAKKHIRAGRGRGKSGGIVEVALPVDAAKVMFICPHCGNKPVKLGYKITKSGSKERICRVCRSTV</sequence>
<dbReference type="Gene3D" id="2.30.30.30">
    <property type="match status" value="1"/>
</dbReference>
<keyword evidence="3 5" id="KW-0687">Ribonucleoprotein</keyword>
<protein>
    <recommendedName>
        <fullName evidence="4 5">Large ribosomal subunit protein uL24</fullName>
    </recommendedName>
</protein>
<dbReference type="CDD" id="cd06089">
    <property type="entry name" value="KOW_RPL26"/>
    <property type="match status" value="1"/>
</dbReference>
<organism evidence="8 9">
    <name type="scientific">candidate division Kazan bacterium RBG_13_50_9</name>
    <dbReference type="NCBI Taxonomy" id="1798535"/>
    <lineage>
        <taxon>Bacteria</taxon>
        <taxon>Bacteria division Kazan-3B-28</taxon>
    </lineage>
</organism>
<comment type="function">
    <text evidence="5">One of two assembly initiator proteins, it binds directly to the 5'-end of the 23S rRNA, where it nucleates assembly of the 50S subunit.</text>
</comment>
<dbReference type="GO" id="GO:0003735">
    <property type="term" value="F:structural constituent of ribosome"/>
    <property type="evidence" value="ECO:0007669"/>
    <property type="project" value="InterPro"/>
</dbReference>
<evidence type="ECO:0000256" key="3">
    <source>
        <dbReference type="ARBA" id="ARBA00023274"/>
    </source>
</evidence>
<dbReference type="InterPro" id="IPR005825">
    <property type="entry name" value="Ribosomal_uL24_CS"/>
</dbReference>
<dbReference type="GO" id="GO:0019843">
    <property type="term" value="F:rRNA binding"/>
    <property type="evidence" value="ECO:0007669"/>
    <property type="project" value="UniProtKB-UniRule"/>
</dbReference>
<evidence type="ECO:0000259" key="7">
    <source>
        <dbReference type="SMART" id="SM00739"/>
    </source>
</evidence>
<evidence type="ECO:0000313" key="9">
    <source>
        <dbReference type="Proteomes" id="UP000176651"/>
    </source>
</evidence>
<dbReference type="InterPro" id="IPR014722">
    <property type="entry name" value="Rib_uL2_dom2"/>
</dbReference>
<dbReference type="SUPFAM" id="SSF50104">
    <property type="entry name" value="Translation proteins SH3-like domain"/>
    <property type="match status" value="1"/>
</dbReference>
<dbReference type="Pfam" id="PF17136">
    <property type="entry name" value="ribosomal_L24"/>
    <property type="match status" value="1"/>
</dbReference>
<comment type="similarity">
    <text evidence="1 5 6">Belongs to the universal ribosomal protein uL24 family.</text>
</comment>
<dbReference type="Proteomes" id="UP000176651">
    <property type="component" value="Unassembled WGS sequence"/>
</dbReference>
<dbReference type="PROSITE" id="PS01108">
    <property type="entry name" value="RIBOSOMAL_L24"/>
    <property type="match status" value="1"/>
</dbReference>
<evidence type="ECO:0000313" key="8">
    <source>
        <dbReference type="EMBL" id="OGB74459.1"/>
    </source>
</evidence>
<dbReference type="AlphaFoldDB" id="A0A1F4NSY0"/>
<comment type="caution">
    <text evidence="8">The sequence shown here is derived from an EMBL/GenBank/DDBJ whole genome shotgun (WGS) entry which is preliminary data.</text>
</comment>
<gene>
    <name evidence="5" type="primary">rplX</name>
    <name evidence="8" type="ORF">A2V68_01950</name>
</gene>
<dbReference type="Pfam" id="PF00467">
    <property type="entry name" value="KOW"/>
    <property type="match status" value="1"/>
</dbReference>
<dbReference type="HAMAP" id="MF_01326_B">
    <property type="entry name" value="Ribosomal_uL24_B"/>
    <property type="match status" value="1"/>
</dbReference>
<dbReference type="SMART" id="SM00739">
    <property type="entry name" value="KOW"/>
    <property type="match status" value="1"/>
</dbReference>
<dbReference type="NCBIfam" id="TIGR01079">
    <property type="entry name" value="rplX_bact"/>
    <property type="match status" value="1"/>
</dbReference>
<dbReference type="EMBL" id="META01000002">
    <property type="protein sequence ID" value="OGB74459.1"/>
    <property type="molecule type" value="Genomic_DNA"/>
</dbReference>
<comment type="subunit">
    <text evidence="5">Part of the 50S ribosomal subunit.</text>
</comment>
<dbReference type="GO" id="GO:0005840">
    <property type="term" value="C:ribosome"/>
    <property type="evidence" value="ECO:0007669"/>
    <property type="project" value="UniProtKB-KW"/>
</dbReference>
<comment type="function">
    <text evidence="5">One of the proteins that surrounds the polypeptide exit tunnel on the outside of the subunit.</text>
</comment>
<evidence type="ECO:0000256" key="5">
    <source>
        <dbReference type="HAMAP-Rule" id="MF_01326"/>
    </source>
</evidence>
<proteinExistence type="inferred from homology"/>
<dbReference type="InterPro" id="IPR057264">
    <property type="entry name" value="Ribosomal_uL24_C"/>
</dbReference>
<dbReference type="GO" id="GO:1990904">
    <property type="term" value="C:ribonucleoprotein complex"/>
    <property type="evidence" value="ECO:0007669"/>
    <property type="project" value="UniProtKB-KW"/>
</dbReference>
<evidence type="ECO:0000256" key="6">
    <source>
        <dbReference type="RuleBase" id="RU003477"/>
    </source>
</evidence>
<dbReference type="InterPro" id="IPR008991">
    <property type="entry name" value="Translation_prot_SH3-like_sf"/>
</dbReference>
<keyword evidence="5" id="KW-0699">rRNA-binding</keyword>
<dbReference type="PANTHER" id="PTHR12903">
    <property type="entry name" value="MITOCHONDRIAL RIBOSOMAL PROTEIN L24"/>
    <property type="match status" value="1"/>
</dbReference>
<feature type="domain" description="KOW" evidence="7">
    <location>
        <begin position="2"/>
        <end position="29"/>
    </location>
</feature>
<dbReference type="STRING" id="1798535.A2V68_01950"/>
<keyword evidence="2 5" id="KW-0689">Ribosomal protein</keyword>
<accession>A0A1F4NSY0</accession>
<evidence type="ECO:0000256" key="4">
    <source>
        <dbReference type="ARBA" id="ARBA00035206"/>
    </source>
</evidence>